<dbReference type="InterPro" id="IPR029184">
    <property type="entry name" value="Sas4_dom"/>
</dbReference>
<reference evidence="4" key="3">
    <citation type="submission" date="2018-07" db="EMBL/GenBank/DDBJ databases">
        <authorList>
            <person name="Quirk P.G."/>
            <person name="Krulwich T.A."/>
        </authorList>
    </citation>
    <scope>NUCLEOTIDE SEQUENCE</scope>
    <source>
        <strain evidence="4">96224</strain>
    </source>
</reference>
<sequence>MTADLYYICFFGQEAMASILSRARKTDGLLITSRSSQKRDFAILPAARGKNKKETKELPRLNCHKRLQDSLSASDDDVAISRKRAKLTLTSRPRARNYGVSPNSAIISKPRCSPQPQPTMPVESQELKSRPSGHLSPNSNCKWQAPQQPQNNSIDGQVNDVKRKLRSQESSRFKSQLSTYFPEYDEVVGNKPKENHILNSETPIIVIDTAKKSSPHASPKIPINLPLAEFADINLSSSGETAWYDDITLPNLREIEEVACSLDPLCDEYFELMHKKPARAERALRKTEKERAQHERDQVIRLLQGLQGHDWLKLMGISGVTESKKRDYEPAREYFTHGCESIIAKFKLWRDEEKRKKLAKITAGPCEATVCSKQSSSVPLASATSGNSYYTENDSETLPSQQLHHKATVASSALSLSTTKYQPQTDWPCTRPQPESQTAASSSSEFFFARFNDADANSQKEQCKKIPSCPCVYVWGHPLFELPEREFNLPEELLDQDSLRTHARKKRRAQRLLRKNSGQT</sequence>
<dbReference type="EMBL" id="KE375031">
    <property type="protein sequence ID" value="EPQ65253.1"/>
    <property type="molecule type" value="Genomic_DNA"/>
</dbReference>
<evidence type="ECO:0000259" key="2">
    <source>
        <dbReference type="Pfam" id="PF15460"/>
    </source>
</evidence>
<name>A0A061HIL1_BLUGR</name>
<evidence type="ECO:0000256" key="1">
    <source>
        <dbReference type="SAM" id="MobiDB-lite"/>
    </source>
</evidence>
<gene>
    <name evidence="3" type="ORF">BGT96224_A20033</name>
    <name evidence="4" type="ORF">BGT96224V2_LOCUS2998</name>
</gene>
<dbReference type="PANTHER" id="PTHR38422">
    <property type="entry name" value="SOMETHING ABOUT SILENCING PROTEIN 4"/>
    <property type="match status" value="1"/>
</dbReference>
<dbReference type="InterPro" id="IPR038988">
    <property type="entry name" value="Sas4"/>
</dbReference>
<evidence type="ECO:0000313" key="5">
    <source>
        <dbReference type="Proteomes" id="UP000053110"/>
    </source>
</evidence>
<dbReference type="AlphaFoldDB" id="A0A061HIL1"/>
<proteinExistence type="predicted"/>
<protein>
    <submittedName>
        <fullName evidence="4">BgtA-20033</fullName>
    </submittedName>
</protein>
<dbReference type="GO" id="GO:0033255">
    <property type="term" value="C:SAS acetyltransferase complex"/>
    <property type="evidence" value="ECO:0007669"/>
    <property type="project" value="InterPro"/>
</dbReference>
<dbReference type="EMBL" id="UIGY01000059">
    <property type="protein sequence ID" value="SUZ09824.1"/>
    <property type="molecule type" value="Genomic_DNA"/>
</dbReference>
<evidence type="ECO:0000313" key="4">
    <source>
        <dbReference type="EMBL" id="SUZ09824.1"/>
    </source>
</evidence>
<feature type="compositionally biased region" description="Polar residues" evidence="1">
    <location>
        <begin position="135"/>
        <end position="156"/>
    </location>
</feature>
<dbReference type="OrthoDB" id="1938992at2759"/>
<feature type="region of interest" description="Disordered" evidence="1">
    <location>
        <begin position="90"/>
        <end position="157"/>
    </location>
</feature>
<dbReference type="HOGENOM" id="CLU_011914_1_1_1"/>
<organism evidence="4">
    <name type="scientific">Blumeria graminis f. sp. tritici 96224</name>
    <dbReference type="NCBI Taxonomy" id="1268274"/>
    <lineage>
        <taxon>Eukaryota</taxon>
        <taxon>Fungi</taxon>
        <taxon>Dikarya</taxon>
        <taxon>Ascomycota</taxon>
        <taxon>Pezizomycotina</taxon>
        <taxon>Leotiomycetes</taxon>
        <taxon>Erysiphales</taxon>
        <taxon>Erysiphaceae</taxon>
        <taxon>Blumeria</taxon>
    </lineage>
</organism>
<dbReference type="Proteomes" id="UP000053110">
    <property type="component" value="Unassembled WGS sequence"/>
</dbReference>
<dbReference type="PANTHER" id="PTHR38422:SF1">
    <property type="entry name" value="SOMETHING ABOUT SILENCING PROTEIN 4"/>
    <property type="match status" value="1"/>
</dbReference>
<dbReference type="GO" id="GO:0004402">
    <property type="term" value="F:histone acetyltransferase activity"/>
    <property type="evidence" value="ECO:0007669"/>
    <property type="project" value="TreeGrafter"/>
</dbReference>
<feature type="non-terminal residue" evidence="4">
    <location>
        <position position="520"/>
    </location>
</feature>
<reference evidence="5" key="1">
    <citation type="journal article" date="2013" name="Nat. Genet.">
        <title>The wheat powdery mildew genome shows the unique evolution of an obligate biotroph.</title>
        <authorList>
            <person name="Wicker T."/>
            <person name="Oberhaensli S."/>
            <person name="Parlange F."/>
            <person name="Buchmann J.P."/>
            <person name="Shatalina M."/>
            <person name="Roffler S."/>
            <person name="Ben-David R."/>
            <person name="Dolezel J."/>
            <person name="Simkova H."/>
            <person name="Schulze-Lefert P."/>
            <person name="Spanu P.D."/>
            <person name="Bruggmann R."/>
            <person name="Amselem J."/>
            <person name="Quesneville H."/>
            <person name="Ver Loren van Themaat E."/>
            <person name="Paape T."/>
            <person name="Shimizu K.K."/>
            <person name="Keller B."/>
        </authorList>
    </citation>
    <scope>NUCLEOTIDE SEQUENCE [LARGE SCALE GENOMIC DNA]</scope>
    <source>
        <strain evidence="5">96224</strain>
    </source>
</reference>
<reference evidence="3" key="2">
    <citation type="submission" date="2013-01" db="EMBL/GenBank/DDBJ databases">
        <title>The wheat powdery mildew genome reveals unique evolution of an obligate biotroph.</title>
        <authorList>
            <person name="Oberhaensli S."/>
            <person name="Wicker T."/>
            <person name="Keller B."/>
        </authorList>
    </citation>
    <scope>NUCLEOTIDE SEQUENCE</scope>
    <source>
        <strain evidence="3">96224</strain>
    </source>
</reference>
<accession>A0A061HIL1</accession>
<evidence type="ECO:0000313" key="3">
    <source>
        <dbReference type="EMBL" id="EPQ65253.1"/>
    </source>
</evidence>
<feature type="domain" description="Something about silencing protein 4" evidence="2">
    <location>
        <begin position="263"/>
        <end position="357"/>
    </location>
</feature>
<dbReference type="Pfam" id="PF15460">
    <property type="entry name" value="SAS4"/>
    <property type="match status" value="1"/>
</dbReference>